<protein>
    <submittedName>
        <fullName evidence="2">Uncharacterized protein</fullName>
    </submittedName>
</protein>
<evidence type="ECO:0000313" key="3">
    <source>
        <dbReference type="Proteomes" id="UP001221898"/>
    </source>
</evidence>
<sequence>MLASRLINVSGVLKRPAGAPTAPEHSADTDNRTSPAPCISNKTDVFRPISRSPGAPRITLLSGGSFNAFNVRDKLLPQERECVWSRAGVGAQRAGPHNKLPNPGQLGECPSSCEPLWELCHYRSVHSKDKQAQREGSLRLLGSSRAVTAQCKNILKDSPSQLRNETFWRIFWPPDGERHGARVSFCAELTAD</sequence>
<dbReference type="EMBL" id="JAINUG010000107">
    <property type="protein sequence ID" value="KAJ8396328.1"/>
    <property type="molecule type" value="Genomic_DNA"/>
</dbReference>
<proteinExistence type="predicted"/>
<dbReference type="Proteomes" id="UP001221898">
    <property type="component" value="Unassembled WGS sequence"/>
</dbReference>
<organism evidence="2 3">
    <name type="scientific">Aldrovandia affinis</name>
    <dbReference type="NCBI Taxonomy" id="143900"/>
    <lineage>
        <taxon>Eukaryota</taxon>
        <taxon>Metazoa</taxon>
        <taxon>Chordata</taxon>
        <taxon>Craniata</taxon>
        <taxon>Vertebrata</taxon>
        <taxon>Euteleostomi</taxon>
        <taxon>Actinopterygii</taxon>
        <taxon>Neopterygii</taxon>
        <taxon>Teleostei</taxon>
        <taxon>Notacanthiformes</taxon>
        <taxon>Halosauridae</taxon>
        <taxon>Aldrovandia</taxon>
    </lineage>
</organism>
<gene>
    <name evidence="2" type="ORF">AAFF_G00019050</name>
</gene>
<evidence type="ECO:0000313" key="2">
    <source>
        <dbReference type="EMBL" id="KAJ8396328.1"/>
    </source>
</evidence>
<accession>A0AAD7WGV6</accession>
<name>A0AAD7WGV6_9TELE</name>
<dbReference type="AlphaFoldDB" id="A0AAD7WGV6"/>
<evidence type="ECO:0000256" key="1">
    <source>
        <dbReference type="SAM" id="MobiDB-lite"/>
    </source>
</evidence>
<feature type="region of interest" description="Disordered" evidence="1">
    <location>
        <begin position="13"/>
        <end position="44"/>
    </location>
</feature>
<reference evidence="2" key="1">
    <citation type="journal article" date="2023" name="Science">
        <title>Genome structures resolve the early diversification of teleost fishes.</title>
        <authorList>
            <person name="Parey E."/>
            <person name="Louis A."/>
            <person name="Montfort J."/>
            <person name="Bouchez O."/>
            <person name="Roques C."/>
            <person name="Iampietro C."/>
            <person name="Lluch J."/>
            <person name="Castinel A."/>
            <person name="Donnadieu C."/>
            <person name="Desvignes T."/>
            <person name="Floi Bucao C."/>
            <person name="Jouanno E."/>
            <person name="Wen M."/>
            <person name="Mejri S."/>
            <person name="Dirks R."/>
            <person name="Jansen H."/>
            <person name="Henkel C."/>
            <person name="Chen W.J."/>
            <person name="Zahm M."/>
            <person name="Cabau C."/>
            <person name="Klopp C."/>
            <person name="Thompson A.W."/>
            <person name="Robinson-Rechavi M."/>
            <person name="Braasch I."/>
            <person name="Lecointre G."/>
            <person name="Bobe J."/>
            <person name="Postlethwait J.H."/>
            <person name="Berthelot C."/>
            <person name="Roest Crollius H."/>
            <person name="Guiguen Y."/>
        </authorList>
    </citation>
    <scope>NUCLEOTIDE SEQUENCE</scope>
    <source>
        <strain evidence="2">NC1722</strain>
    </source>
</reference>
<keyword evidence="3" id="KW-1185">Reference proteome</keyword>
<comment type="caution">
    <text evidence="2">The sequence shown here is derived from an EMBL/GenBank/DDBJ whole genome shotgun (WGS) entry which is preliminary data.</text>
</comment>